<dbReference type="InterPro" id="IPR036291">
    <property type="entry name" value="NAD(P)-bd_dom_sf"/>
</dbReference>
<proteinExistence type="predicted"/>
<dbReference type="GO" id="GO:0005737">
    <property type="term" value="C:cytoplasm"/>
    <property type="evidence" value="ECO:0007669"/>
    <property type="project" value="TreeGrafter"/>
</dbReference>
<dbReference type="Pfam" id="PF13460">
    <property type="entry name" value="NAD_binding_10"/>
    <property type="match status" value="1"/>
</dbReference>
<comment type="caution">
    <text evidence="3">The sequence shown here is derived from an EMBL/GenBank/DDBJ whole genome shotgun (WGS) entry which is preliminary data.</text>
</comment>
<dbReference type="PANTHER" id="PTHR48079">
    <property type="entry name" value="PROTEIN YEEZ"/>
    <property type="match status" value="1"/>
</dbReference>
<organism evidence="3 4">
    <name type="scientific">Sphagnurus paluster</name>
    <dbReference type="NCBI Taxonomy" id="117069"/>
    <lineage>
        <taxon>Eukaryota</taxon>
        <taxon>Fungi</taxon>
        <taxon>Dikarya</taxon>
        <taxon>Basidiomycota</taxon>
        <taxon>Agaricomycotina</taxon>
        <taxon>Agaricomycetes</taxon>
        <taxon>Agaricomycetidae</taxon>
        <taxon>Agaricales</taxon>
        <taxon>Tricholomatineae</taxon>
        <taxon>Lyophyllaceae</taxon>
        <taxon>Sphagnurus</taxon>
    </lineage>
</organism>
<dbReference type="InterPro" id="IPR016040">
    <property type="entry name" value="NAD(P)-bd_dom"/>
</dbReference>
<reference evidence="3" key="2">
    <citation type="submission" date="2021-10" db="EMBL/GenBank/DDBJ databases">
        <title>Phylogenomics reveals ancestral predisposition of the termite-cultivated fungus Termitomyces towards a domesticated lifestyle.</title>
        <authorList>
            <person name="Auxier B."/>
            <person name="Grum-Grzhimaylo A."/>
            <person name="Cardenas M.E."/>
            <person name="Lodge J.D."/>
            <person name="Laessoe T."/>
            <person name="Pedersen O."/>
            <person name="Smith M.E."/>
            <person name="Kuyper T.W."/>
            <person name="Franco-Molano E.A."/>
            <person name="Baroni T.J."/>
            <person name="Aanen D.K."/>
        </authorList>
    </citation>
    <scope>NUCLEOTIDE SEQUENCE</scope>
    <source>
        <strain evidence="3">D49</strain>
    </source>
</reference>
<evidence type="ECO:0000259" key="1">
    <source>
        <dbReference type="Pfam" id="PF01370"/>
    </source>
</evidence>
<accession>A0A9P7FX16</accession>
<dbReference type="OrthoDB" id="10262413at2759"/>
<dbReference type="EMBL" id="JABCKI010005796">
    <property type="protein sequence ID" value="KAG5637893.1"/>
    <property type="molecule type" value="Genomic_DNA"/>
</dbReference>
<dbReference type="GO" id="GO:0004029">
    <property type="term" value="F:aldehyde dehydrogenase (NAD+) activity"/>
    <property type="evidence" value="ECO:0007669"/>
    <property type="project" value="TreeGrafter"/>
</dbReference>
<dbReference type="SUPFAM" id="SSF51735">
    <property type="entry name" value="NAD(P)-binding Rossmann-fold domains"/>
    <property type="match status" value="1"/>
</dbReference>
<evidence type="ECO:0000313" key="3">
    <source>
        <dbReference type="EMBL" id="KAG5637893.1"/>
    </source>
</evidence>
<keyword evidence="4" id="KW-1185">Reference proteome</keyword>
<feature type="domain" description="NAD(P)-binding" evidence="2">
    <location>
        <begin position="11"/>
        <end position="97"/>
    </location>
</feature>
<dbReference type="Proteomes" id="UP000717328">
    <property type="component" value="Unassembled WGS sequence"/>
</dbReference>
<feature type="domain" description="NAD-dependent epimerase/dehydratase" evidence="1">
    <location>
        <begin position="150"/>
        <end position="232"/>
    </location>
</feature>
<evidence type="ECO:0008006" key="5">
    <source>
        <dbReference type="Google" id="ProtNLM"/>
    </source>
</evidence>
<reference evidence="3" key="1">
    <citation type="submission" date="2021-02" db="EMBL/GenBank/DDBJ databases">
        <authorList>
            <person name="Nieuwenhuis M."/>
            <person name="Van De Peppel L.J.J."/>
        </authorList>
    </citation>
    <scope>NUCLEOTIDE SEQUENCE</scope>
    <source>
        <strain evidence="3">D49</strain>
    </source>
</reference>
<sequence length="362" mass="38921">MSSKISLLLIGASGFIGGTVLTTLLARKDYLDRFAITVLIRGAERATLVRENLGLDTVVADLSDRAAVVAAAENADVVINTANADHPEGAAALVEGLTNRKSRTGNTPTYIHFSGTGALTDQAEGGFAADKVYDDEHVDDIKAIPVTYVHRACDTIVSTAGEKGDIRSYIIMPPLIYGRGTGPFHRTSVQIPALIRGALRLGQSCHYGQGLPLWNAVHVQDLADLSLLLLEDALSTAPKAPHGAEGFYFCATDSFQWKQLAEEIGQRLHAHGVLPTEEVRPFTDEEAAEALGTWSGFAYGSNSRSKAIKAHKLGWKPIHGDAPGQEGLFDSIVEEFEAVIEEGKDQAPKVHFDEMYALSSKK</sequence>
<evidence type="ECO:0000259" key="2">
    <source>
        <dbReference type="Pfam" id="PF13460"/>
    </source>
</evidence>
<dbReference type="Gene3D" id="3.40.50.720">
    <property type="entry name" value="NAD(P)-binding Rossmann-like Domain"/>
    <property type="match status" value="1"/>
</dbReference>
<dbReference type="InterPro" id="IPR001509">
    <property type="entry name" value="Epimerase_deHydtase"/>
</dbReference>
<dbReference type="AlphaFoldDB" id="A0A9P7FX16"/>
<name>A0A9P7FX16_9AGAR</name>
<gene>
    <name evidence="3" type="ORF">H0H81_002778</name>
</gene>
<protein>
    <recommendedName>
        <fullName evidence="5">NAD(P)-binding domain-containing protein</fullName>
    </recommendedName>
</protein>
<evidence type="ECO:0000313" key="4">
    <source>
        <dbReference type="Proteomes" id="UP000717328"/>
    </source>
</evidence>
<dbReference type="InterPro" id="IPR051783">
    <property type="entry name" value="NAD(P)-dependent_oxidoreduct"/>
</dbReference>
<dbReference type="PANTHER" id="PTHR48079:SF6">
    <property type="entry name" value="NAD(P)-BINDING DOMAIN-CONTAINING PROTEIN-RELATED"/>
    <property type="match status" value="1"/>
</dbReference>
<dbReference type="Pfam" id="PF01370">
    <property type="entry name" value="Epimerase"/>
    <property type="match status" value="1"/>
</dbReference>